<proteinExistence type="predicted"/>
<dbReference type="PANTHER" id="PTHR46796:SF6">
    <property type="entry name" value="ARAC SUBFAMILY"/>
    <property type="match status" value="1"/>
</dbReference>
<evidence type="ECO:0000256" key="2">
    <source>
        <dbReference type="ARBA" id="ARBA00023125"/>
    </source>
</evidence>
<dbReference type="EMBL" id="QYBB01000032">
    <property type="protein sequence ID" value="RYC30095.1"/>
    <property type="molecule type" value="Genomic_DNA"/>
</dbReference>
<dbReference type="RefSeq" id="WP_129228775.1">
    <property type="nucleotide sequence ID" value="NZ_QYBB01000032.1"/>
</dbReference>
<keyword evidence="3" id="KW-0804">Transcription</keyword>
<dbReference type="InterPro" id="IPR018062">
    <property type="entry name" value="HTH_AraC-typ_CS"/>
</dbReference>
<dbReference type="Gene3D" id="1.10.10.60">
    <property type="entry name" value="Homeodomain-like"/>
    <property type="match status" value="1"/>
</dbReference>
<keyword evidence="1" id="KW-0805">Transcription regulation</keyword>
<gene>
    <name evidence="5" type="ORF">D3273_20595</name>
</gene>
<organism evidence="5 6">
    <name type="scientific">Lichenibacterium minor</name>
    <dbReference type="NCBI Taxonomy" id="2316528"/>
    <lineage>
        <taxon>Bacteria</taxon>
        <taxon>Pseudomonadati</taxon>
        <taxon>Pseudomonadota</taxon>
        <taxon>Alphaproteobacteria</taxon>
        <taxon>Hyphomicrobiales</taxon>
        <taxon>Lichenihabitantaceae</taxon>
        <taxon>Lichenibacterium</taxon>
    </lineage>
</organism>
<evidence type="ECO:0000256" key="3">
    <source>
        <dbReference type="ARBA" id="ARBA00023163"/>
    </source>
</evidence>
<dbReference type="PROSITE" id="PS01124">
    <property type="entry name" value="HTH_ARAC_FAMILY_2"/>
    <property type="match status" value="1"/>
</dbReference>
<dbReference type="Pfam" id="PF14525">
    <property type="entry name" value="AraC_binding_2"/>
    <property type="match status" value="1"/>
</dbReference>
<feature type="domain" description="HTH araC/xylS-type" evidence="4">
    <location>
        <begin position="216"/>
        <end position="315"/>
    </location>
</feature>
<keyword evidence="2" id="KW-0238">DNA-binding</keyword>
<name>A0A4Q2U5J4_9HYPH</name>
<dbReference type="PROSITE" id="PS00041">
    <property type="entry name" value="HTH_ARAC_FAMILY_1"/>
    <property type="match status" value="1"/>
</dbReference>
<evidence type="ECO:0000259" key="4">
    <source>
        <dbReference type="PROSITE" id="PS01124"/>
    </source>
</evidence>
<dbReference type="InterPro" id="IPR035418">
    <property type="entry name" value="AraC-bd_2"/>
</dbReference>
<dbReference type="GO" id="GO:0043565">
    <property type="term" value="F:sequence-specific DNA binding"/>
    <property type="evidence" value="ECO:0007669"/>
    <property type="project" value="InterPro"/>
</dbReference>
<protein>
    <submittedName>
        <fullName evidence="5">Helix-turn-helix domain-containing protein</fullName>
    </submittedName>
</protein>
<reference evidence="5 6" key="2">
    <citation type="submission" date="2019-02" db="EMBL/GenBank/DDBJ databases">
        <title>'Lichenibacterium ramalinii' gen. nov. sp. nov., 'Lichenibacterium minor' gen. nov. sp. nov.</title>
        <authorList>
            <person name="Pankratov T."/>
        </authorList>
    </citation>
    <scope>NUCLEOTIDE SEQUENCE [LARGE SCALE GENOMIC DNA]</scope>
    <source>
        <strain evidence="5 6">RmlP026</strain>
    </source>
</reference>
<dbReference type="InterPro" id="IPR050204">
    <property type="entry name" value="AraC_XylS_family_regulators"/>
</dbReference>
<dbReference type="PANTHER" id="PTHR46796">
    <property type="entry name" value="HTH-TYPE TRANSCRIPTIONAL ACTIVATOR RHAS-RELATED"/>
    <property type="match status" value="1"/>
</dbReference>
<keyword evidence="6" id="KW-1185">Reference proteome</keyword>
<evidence type="ECO:0000313" key="5">
    <source>
        <dbReference type="EMBL" id="RYC30095.1"/>
    </source>
</evidence>
<dbReference type="GO" id="GO:0003700">
    <property type="term" value="F:DNA-binding transcription factor activity"/>
    <property type="evidence" value="ECO:0007669"/>
    <property type="project" value="InterPro"/>
</dbReference>
<sequence>MTQGQDRLCDSSRASTAAVPERERLDAWQALFKGAHAISAEEPRRFRGEIASVAVDAMMVHRMRATAQAVERTPAMVRGDGLDHIVLHLSASPMLARSGDDDIAVHGGAVSVNDLARPLRRAAAPDLDSVSVVLSRDLVASVLPDTDALHGAVLGQGAGALLRAHMRALAENAHLITREAAAATARGTAELLAASILSTPDAAERAREPIQAAALVRAKRYIDAHIAAVDLTPDSIARGVGVSRATLFRAFAPLGGVAAYVQDRRLTLVRRSLARRLKSETVGEIGYRFGFRSDVHLSRAFRRRFGMAPSDVRPLFGAVSPPALASDGRLIAGWLAEHG</sequence>
<dbReference type="Pfam" id="PF12833">
    <property type="entry name" value="HTH_18"/>
    <property type="match status" value="1"/>
</dbReference>
<dbReference type="Proteomes" id="UP000290759">
    <property type="component" value="Unassembled WGS sequence"/>
</dbReference>
<reference evidence="5 6" key="1">
    <citation type="submission" date="2018-12" db="EMBL/GenBank/DDBJ databases">
        <authorList>
            <person name="Grouzdev D.S."/>
            <person name="Krutkina M.S."/>
        </authorList>
    </citation>
    <scope>NUCLEOTIDE SEQUENCE [LARGE SCALE GENOMIC DNA]</scope>
    <source>
        <strain evidence="5 6">RmlP026</strain>
    </source>
</reference>
<dbReference type="SUPFAM" id="SSF46689">
    <property type="entry name" value="Homeodomain-like"/>
    <property type="match status" value="1"/>
</dbReference>
<dbReference type="AlphaFoldDB" id="A0A4Q2U5J4"/>
<dbReference type="SMART" id="SM00342">
    <property type="entry name" value="HTH_ARAC"/>
    <property type="match status" value="1"/>
</dbReference>
<evidence type="ECO:0000313" key="6">
    <source>
        <dbReference type="Proteomes" id="UP000290759"/>
    </source>
</evidence>
<comment type="caution">
    <text evidence="5">The sequence shown here is derived from an EMBL/GenBank/DDBJ whole genome shotgun (WGS) entry which is preliminary data.</text>
</comment>
<dbReference type="OrthoDB" id="8004517at2"/>
<dbReference type="InterPro" id="IPR009057">
    <property type="entry name" value="Homeodomain-like_sf"/>
</dbReference>
<accession>A0A4Q2U5J4</accession>
<dbReference type="InterPro" id="IPR018060">
    <property type="entry name" value="HTH_AraC"/>
</dbReference>
<evidence type="ECO:0000256" key="1">
    <source>
        <dbReference type="ARBA" id="ARBA00023015"/>
    </source>
</evidence>